<feature type="compositionally biased region" description="Basic and acidic residues" evidence="1">
    <location>
        <begin position="1115"/>
        <end position="1125"/>
    </location>
</feature>
<dbReference type="VEuPathDB" id="ToxoDB:NCLIV_046920"/>
<dbReference type="RefSeq" id="XP_003884291.1">
    <property type="nucleotide sequence ID" value="XM_003884242.1"/>
</dbReference>
<reference evidence="3" key="4">
    <citation type="journal article" date="2015" name="PLoS ONE">
        <title>Comprehensive Evaluation of Toxoplasma gondii VEG and Neospora caninum LIV Genomes with Tachyzoite Stage Transcriptome and Proteome Defines Novel Transcript Features.</title>
        <authorList>
            <person name="Ramaprasad A."/>
            <person name="Mourier T."/>
            <person name="Naeem R."/>
            <person name="Malas T.B."/>
            <person name="Moussa E."/>
            <person name="Panigrahi A."/>
            <person name="Vermont S.J."/>
            <person name="Otto T.D."/>
            <person name="Wastling J."/>
            <person name="Pain A."/>
        </authorList>
    </citation>
    <scope>NUCLEOTIDE SEQUENCE</scope>
    <source>
        <strain evidence="3">Liverpool</strain>
    </source>
</reference>
<accession>F0VLY2</accession>
<dbReference type="AlphaFoldDB" id="F0VLY2"/>
<feature type="compositionally biased region" description="Polar residues" evidence="1">
    <location>
        <begin position="319"/>
        <end position="332"/>
    </location>
</feature>
<reference evidence="2" key="1">
    <citation type="submission" date="2011-02" db="EMBL/GenBank/DDBJ databases">
        <authorList>
            <person name="Aslett M."/>
        </authorList>
    </citation>
    <scope>NUCLEOTIDE SEQUENCE</scope>
    <source>
        <strain evidence="2">Liverpool</strain>
    </source>
</reference>
<reference evidence="4" key="3">
    <citation type="journal article" date="2012" name="PLoS Pathog.">
        <title>Comparative genomics of the apicomplexan parasites Toxoplasma gondii and Neospora caninum: Coccidia differing in host range and transmission strategy.</title>
        <authorList>
            <person name="Reid A.J."/>
            <person name="Vermont S.J."/>
            <person name="Cotton J.A."/>
            <person name="Harris D."/>
            <person name="Hill-Cawthorne G.A."/>
            <person name="Konen-Waisman S."/>
            <person name="Latham S.M."/>
            <person name="Mourier T."/>
            <person name="Norton R."/>
            <person name="Quail M.A."/>
            <person name="Sanders M."/>
            <person name="Shanmugam D."/>
            <person name="Sohal A."/>
            <person name="Wasmuth J.D."/>
            <person name="Brunk B."/>
            <person name="Grigg M.E."/>
            <person name="Howard J.C."/>
            <person name="Parkinson J."/>
            <person name="Roos D.S."/>
            <person name="Trees A.J."/>
            <person name="Berriman M."/>
            <person name="Pain A."/>
            <person name="Wastling J.M."/>
        </authorList>
    </citation>
    <scope>NUCLEOTIDE SEQUENCE [LARGE SCALE GENOMIC DNA]</scope>
    <source>
        <strain evidence="4">Liverpool</strain>
    </source>
</reference>
<keyword evidence="4" id="KW-1185">Reference proteome</keyword>
<protein>
    <submittedName>
        <fullName evidence="2">Uncharacterized protein</fullName>
    </submittedName>
</protein>
<dbReference type="GeneID" id="13442191"/>
<feature type="region of interest" description="Disordered" evidence="1">
    <location>
        <begin position="139"/>
        <end position="232"/>
    </location>
</feature>
<feature type="compositionally biased region" description="Pro residues" evidence="1">
    <location>
        <begin position="304"/>
        <end position="313"/>
    </location>
</feature>
<dbReference type="InParanoid" id="F0VLY2"/>
<evidence type="ECO:0000313" key="4">
    <source>
        <dbReference type="Proteomes" id="UP000007494"/>
    </source>
</evidence>
<sequence>METRRSPASGLPASHPSRFPPLGHGPHYGHHPSRPRAAGDTHASPSSGYSVSGAYPVTSFSPSPSFASSPSSGIQAPNSVAREPAAPGAVSYMPAGHYVPPAGGSVAAHPSSVTYMPPRGHAPPAGFASYPSPAPGGGASPAYFSTPTSGLPSGASTSTASFTNEDRTQQRSPHLVHSAPGNHADQQRQPGTVSPRPTHIQASSTHYHVRPSLPPSSSHARPSAPQVHAASGYGGAPGASFFPLSSPDVRFPARPFRQEDASAPTTHANGSAFAVNGTTSPYGQRAGTPGETGSPQFFASVAPSPSPQGPPGAAPLESAAQQMPTSNSTGRNASPVHAPAFYPPSSSPSFPQNSAAGAGFGSAADLNPHGRGLTPAGAQSRAHGASVPASEAGAVHACFGTPLQRRASSPLQEVLVYRASGAGMQSGEFSQLPGAVTGSGSQVHGAAPQSPYAPKFGPWPHGAVSVSPGQKAQPQDPRGVKPGGARSFGGDSRPEDIPHAGRSGGVRTPGLDSAASSAFSGYSSAGGSASQSSFSRAPSPGNEGRNGSPIKAGPPGSARPSARGSQTAAPLAEGARLLPPSGRENPSGRGGQSAGSETAGASASLHARPLASSEGGTAGAPPTSRDAAAAFLPTMNAPRPGGAGGTSRPSPPPKGPASALGREGDVAGGGVAPSASGGQGRQLLKTLNFSKTLFVTESFTEKKLNVASNTLRKNYENFVLLRNKNAIVIPGPKKTKDHPRGTIVAYNSGYIVAAATREQFVGMNLSPACADSGGSKKGGVVPPATAPPSKEMSSVLVAPSVQTNAPIYADWIRKKFRSHEAEPLCRSNGFTRPLTVMARADIDPPYEVFLEELRDFLFLHFPHWLVAYDPEVSPCLVVSKANPSLTGPSPLAKPSSLKRNASPKDAAADEDGEASAAAVAAGRKKGETAAEGPARTHRGEAVSSVLPRGSNPGGLLWGASGSPFSCRRKRPFSAVSGSPGGVSPFSAEVENVSALWGVNATQLFFPHLPSHVHLWPPEEKIDVWKRRDEEARAENRSYLQCKFVIGARHVIAHGLKSQQDVHAAMTEFWPILRFFIAPSQLRFRTPVTSSADGLLGEDAGTAGSQKGPMRGLRSLGEDEAGRPEDDLSVAGETVKNMFGELRKRPRGGAGKLPGTPPSQPAASPSPGFARGERGSERANVPRPNSPAAHTGARKLGDASWPPAGHPPSDESVSLQPAVRAEWSSVHLTPTAL</sequence>
<feature type="region of interest" description="Disordered" evidence="1">
    <location>
        <begin position="1090"/>
        <end position="1217"/>
    </location>
</feature>
<feature type="region of interest" description="Disordered" evidence="1">
    <location>
        <begin position="259"/>
        <end position="388"/>
    </location>
</feature>
<feature type="compositionally biased region" description="Low complexity" evidence="1">
    <location>
        <begin position="347"/>
        <end position="364"/>
    </location>
</feature>
<proteinExistence type="predicted"/>
<feature type="compositionally biased region" description="Low complexity" evidence="1">
    <location>
        <begin position="513"/>
        <end position="541"/>
    </location>
</feature>
<feature type="region of interest" description="Disordered" evidence="1">
    <location>
        <begin position="883"/>
        <end position="947"/>
    </location>
</feature>
<dbReference type="EMBL" id="LN714485">
    <property type="protein sequence ID" value="CEL68965.1"/>
    <property type="molecule type" value="Genomic_DNA"/>
</dbReference>
<dbReference type="Proteomes" id="UP000007494">
    <property type="component" value="Chromosome X"/>
</dbReference>
<feature type="compositionally biased region" description="Polar residues" evidence="1">
    <location>
        <begin position="146"/>
        <end position="163"/>
    </location>
</feature>
<feature type="region of interest" description="Disordered" evidence="1">
    <location>
        <begin position="771"/>
        <end position="790"/>
    </location>
</feature>
<dbReference type="eggNOG" id="ENOG502QZTI">
    <property type="taxonomic scope" value="Eukaryota"/>
</dbReference>
<evidence type="ECO:0000313" key="2">
    <source>
        <dbReference type="EMBL" id="CBZ54260.1"/>
    </source>
</evidence>
<evidence type="ECO:0000256" key="1">
    <source>
        <dbReference type="SAM" id="MobiDB-lite"/>
    </source>
</evidence>
<reference evidence="2" key="2">
    <citation type="submission" date="2011-03" db="EMBL/GenBank/DDBJ databases">
        <title>Comparative genomics and transcriptomics of Neospora caninum and Toxoplasma gondii.</title>
        <authorList>
            <person name="Reid A.J."/>
            <person name="Sohal A."/>
            <person name="Harris D."/>
            <person name="Quail M."/>
            <person name="Sanders M."/>
            <person name="Berriman M."/>
            <person name="Wastling J.M."/>
            <person name="Pain A."/>
        </authorList>
    </citation>
    <scope>NUCLEOTIDE SEQUENCE</scope>
    <source>
        <strain evidence="2">Liverpool</strain>
    </source>
</reference>
<gene>
    <name evidence="3" type="ORF">BN1204_046920</name>
    <name evidence="2" type="ORF">NCLIV_046920</name>
</gene>
<name>F0VLY2_NEOCL</name>
<feature type="region of interest" description="Disordered" evidence="1">
    <location>
        <begin position="1"/>
        <end position="82"/>
    </location>
</feature>
<dbReference type="OrthoDB" id="332008at2759"/>
<dbReference type="OMA" id="FRSHEAE"/>
<feature type="compositionally biased region" description="Low complexity" evidence="1">
    <location>
        <begin position="59"/>
        <end position="72"/>
    </location>
</feature>
<evidence type="ECO:0000313" key="3">
    <source>
        <dbReference type="EMBL" id="CEL68965.1"/>
    </source>
</evidence>
<feature type="region of interest" description="Disordered" evidence="1">
    <location>
        <begin position="430"/>
        <end position="679"/>
    </location>
</feature>
<feature type="compositionally biased region" description="Low complexity" evidence="1">
    <location>
        <begin position="215"/>
        <end position="231"/>
    </location>
</feature>
<feature type="compositionally biased region" description="Low complexity" evidence="1">
    <location>
        <begin position="594"/>
        <end position="604"/>
    </location>
</feature>
<organism evidence="2 4">
    <name type="scientific">Neospora caninum (strain Liverpool)</name>
    <dbReference type="NCBI Taxonomy" id="572307"/>
    <lineage>
        <taxon>Eukaryota</taxon>
        <taxon>Sar</taxon>
        <taxon>Alveolata</taxon>
        <taxon>Apicomplexa</taxon>
        <taxon>Conoidasida</taxon>
        <taxon>Coccidia</taxon>
        <taxon>Eucoccidiorida</taxon>
        <taxon>Eimeriorina</taxon>
        <taxon>Sarcocystidae</taxon>
        <taxon>Neospora</taxon>
    </lineage>
</organism>
<dbReference type="EMBL" id="FR823391">
    <property type="protein sequence ID" value="CBZ54260.1"/>
    <property type="molecule type" value="Genomic_DNA"/>
</dbReference>